<evidence type="ECO:0000256" key="5">
    <source>
        <dbReference type="PROSITE-ProRule" id="PRU01240"/>
    </source>
</evidence>
<keyword evidence="4 5" id="KW-0720">Serine protease</keyword>
<feature type="active site" description="Charge relay system" evidence="5">
    <location>
        <position position="281"/>
    </location>
</feature>
<dbReference type="SUPFAM" id="SSF52743">
    <property type="entry name" value="Subtilisin-like"/>
    <property type="match status" value="1"/>
</dbReference>
<evidence type="ECO:0000313" key="9">
    <source>
        <dbReference type="Proteomes" id="UP000595220"/>
    </source>
</evidence>
<evidence type="ECO:0000256" key="4">
    <source>
        <dbReference type="ARBA" id="ARBA00022825"/>
    </source>
</evidence>
<evidence type="ECO:0000256" key="1">
    <source>
        <dbReference type="ARBA" id="ARBA00011073"/>
    </source>
</evidence>
<gene>
    <name evidence="8" type="ORF">I6H42_00020</name>
</gene>
<evidence type="ECO:0000256" key="2">
    <source>
        <dbReference type="ARBA" id="ARBA00022670"/>
    </source>
</evidence>
<keyword evidence="2 5" id="KW-0645">Protease</keyword>
<accession>A0AAQ0BWZ2</accession>
<dbReference type="PRINTS" id="PR00723">
    <property type="entry name" value="SUBTILISIN"/>
</dbReference>
<proteinExistence type="inferred from homology"/>
<feature type="active site" description="Charge relay system" evidence="5">
    <location>
        <position position="121"/>
    </location>
</feature>
<dbReference type="InterPro" id="IPR036852">
    <property type="entry name" value="Peptidase_S8/S53_dom_sf"/>
</dbReference>
<dbReference type="PROSITE" id="PS51892">
    <property type="entry name" value="SUBTILASE"/>
    <property type="match status" value="1"/>
</dbReference>
<feature type="active site" description="Charge relay system" evidence="5">
    <location>
        <position position="89"/>
    </location>
</feature>
<feature type="region of interest" description="Disordered" evidence="6">
    <location>
        <begin position="337"/>
        <end position="373"/>
    </location>
</feature>
<evidence type="ECO:0000313" key="8">
    <source>
        <dbReference type="EMBL" id="QQC43872.1"/>
    </source>
</evidence>
<dbReference type="RefSeq" id="WP_074633122.1">
    <property type="nucleotide sequence ID" value="NZ_CP066065.1"/>
</dbReference>
<dbReference type="PANTHER" id="PTHR43806">
    <property type="entry name" value="PEPTIDASE S8"/>
    <property type="match status" value="1"/>
</dbReference>
<dbReference type="InterPro" id="IPR015500">
    <property type="entry name" value="Peptidase_S8_subtilisin-rel"/>
</dbReference>
<keyword evidence="3 5" id="KW-0378">Hydrolase</keyword>
<evidence type="ECO:0000256" key="6">
    <source>
        <dbReference type="SAM" id="MobiDB-lite"/>
    </source>
</evidence>
<protein>
    <submittedName>
        <fullName evidence="8">S8 family serine peptidase</fullName>
    </submittedName>
</protein>
<feature type="compositionally biased region" description="Low complexity" evidence="6">
    <location>
        <begin position="1"/>
        <end position="11"/>
    </location>
</feature>
<dbReference type="EMBL" id="CP066065">
    <property type="protein sequence ID" value="QQC43872.1"/>
    <property type="molecule type" value="Genomic_DNA"/>
</dbReference>
<evidence type="ECO:0000256" key="3">
    <source>
        <dbReference type="ARBA" id="ARBA00022801"/>
    </source>
</evidence>
<dbReference type="PANTHER" id="PTHR43806:SF11">
    <property type="entry name" value="CEREVISIN-RELATED"/>
    <property type="match status" value="1"/>
</dbReference>
<dbReference type="GO" id="GO:0004252">
    <property type="term" value="F:serine-type endopeptidase activity"/>
    <property type="evidence" value="ECO:0007669"/>
    <property type="project" value="UniProtKB-UniRule"/>
</dbReference>
<dbReference type="AlphaFoldDB" id="A0AAQ0BWZ2"/>
<reference evidence="8 9" key="1">
    <citation type="submission" date="2020-12" db="EMBL/GenBank/DDBJ databases">
        <title>FDA dAtabase for Regulatory Grade micrObial Sequences (FDA-ARGOS): Supporting development and validation of Infectious Disease Dx tests.</title>
        <authorList>
            <person name="Sproer C."/>
            <person name="Gronow S."/>
            <person name="Severitt S."/>
            <person name="Schroder I."/>
            <person name="Tallon L."/>
            <person name="Sadzewicz L."/>
            <person name="Zhao X."/>
            <person name="Boylan J."/>
            <person name="Ott S."/>
            <person name="Bowen H."/>
            <person name="Vavikolanu K."/>
            <person name="Mehta A."/>
            <person name="Aluvathingal J."/>
            <person name="Nadendla S."/>
            <person name="Lowell S."/>
            <person name="Myers T."/>
            <person name="Yan Y."/>
            <person name="Sichtig H."/>
        </authorList>
    </citation>
    <scope>NUCLEOTIDE SEQUENCE [LARGE SCALE GENOMIC DNA]</scope>
    <source>
        <strain evidence="8 9">FDAARGOS_985</strain>
    </source>
</reference>
<dbReference type="GO" id="GO:0006508">
    <property type="term" value="P:proteolysis"/>
    <property type="evidence" value="ECO:0007669"/>
    <property type="project" value="UniProtKB-KW"/>
</dbReference>
<dbReference type="InterPro" id="IPR050131">
    <property type="entry name" value="Peptidase_S8_subtilisin-like"/>
</dbReference>
<dbReference type="Proteomes" id="UP000595220">
    <property type="component" value="Chromosome"/>
</dbReference>
<evidence type="ECO:0000259" key="7">
    <source>
        <dbReference type="Pfam" id="PF00082"/>
    </source>
</evidence>
<comment type="similarity">
    <text evidence="1 5">Belongs to the peptidase S8 family.</text>
</comment>
<organism evidence="8 9">
    <name type="scientific">Schaalia meyeri</name>
    <dbReference type="NCBI Taxonomy" id="52773"/>
    <lineage>
        <taxon>Bacteria</taxon>
        <taxon>Bacillati</taxon>
        <taxon>Actinomycetota</taxon>
        <taxon>Actinomycetes</taxon>
        <taxon>Actinomycetales</taxon>
        <taxon>Actinomycetaceae</taxon>
        <taxon>Schaalia</taxon>
    </lineage>
</organism>
<keyword evidence="9" id="KW-1185">Reference proteome</keyword>
<name>A0AAQ0BWZ2_9ACTO</name>
<feature type="domain" description="Peptidase S8/S53" evidence="7">
    <location>
        <begin position="80"/>
        <end position="328"/>
    </location>
</feature>
<dbReference type="Gene3D" id="3.40.50.200">
    <property type="entry name" value="Peptidase S8/S53 domain"/>
    <property type="match status" value="1"/>
</dbReference>
<sequence length="413" mass="43587">MTHAQHTTPAAPRSPHPPRPLSGWVGRAARVLTAAASVLALTVGALVLVPARALADDVITTQEYFSYYHLDTARAKGYTGKGVTIALIDGPVELSDPELKGANITDKSRCTIEPSLKSRYHASEMAALLVSQNYGVAPDATLHTYQVAGKSSVSPGSCSVGGKRLDTFGKLINQAIDDGAQIISISQGGTHDDSDETKWTIAHAMSRGVIVVASVGNNGRDENDTHLSRWSGVVGVSAITSDGKFANYSSWGNGVTTAAIGGPINVRDFDTGNTTTTTGTSNSTALVAGLLALARQKWPNATANQTLQVLTHTGLNPNHEWNKYTGYGAANIGPLVNTDPSQYPDENPLAQKEGGSKPTTSEVQDYADGLIPPSDDVALDASYSYRGTDETLLWLPENGTPIHLGTSPKYHRK</sequence>
<feature type="region of interest" description="Disordered" evidence="6">
    <location>
        <begin position="1"/>
        <end position="22"/>
    </location>
</feature>
<dbReference type="Pfam" id="PF00082">
    <property type="entry name" value="Peptidase_S8"/>
    <property type="match status" value="1"/>
</dbReference>
<dbReference type="InterPro" id="IPR000209">
    <property type="entry name" value="Peptidase_S8/S53_dom"/>
</dbReference>